<comment type="caution">
    <text evidence="1">The sequence shown here is derived from an EMBL/GenBank/DDBJ whole genome shotgun (WGS) entry which is preliminary data.</text>
</comment>
<evidence type="ECO:0000313" key="1">
    <source>
        <dbReference type="EMBL" id="MEQ2309152.1"/>
    </source>
</evidence>
<sequence>MNPRRFCFSHLQYSFITSNSVGPDLELVPPLTSCSHGPLGLTELRLRNKMRKNPQTFSSQNLSDLTSIQVHSFIFTCPVSECVSPPAVELFCPISPECRETRPHCHSQLRPVLGLGVRSQTLQPDC</sequence>
<organism evidence="1 2">
    <name type="scientific">Ameca splendens</name>
    <dbReference type="NCBI Taxonomy" id="208324"/>
    <lineage>
        <taxon>Eukaryota</taxon>
        <taxon>Metazoa</taxon>
        <taxon>Chordata</taxon>
        <taxon>Craniata</taxon>
        <taxon>Vertebrata</taxon>
        <taxon>Euteleostomi</taxon>
        <taxon>Actinopterygii</taxon>
        <taxon>Neopterygii</taxon>
        <taxon>Teleostei</taxon>
        <taxon>Neoteleostei</taxon>
        <taxon>Acanthomorphata</taxon>
        <taxon>Ovalentaria</taxon>
        <taxon>Atherinomorphae</taxon>
        <taxon>Cyprinodontiformes</taxon>
        <taxon>Goodeidae</taxon>
        <taxon>Ameca</taxon>
    </lineage>
</organism>
<keyword evidence="2" id="KW-1185">Reference proteome</keyword>
<evidence type="ECO:0000313" key="2">
    <source>
        <dbReference type="Proteomes" id="UP001469553"/>
    </source>
</evidence>
<name>A0ABV0ZTK0_9TELE</name>
<dbReference type="EMBL" id="JAHRIP010071180">
    <property type="protein sequence ID" value="MEQ2309152.1"/>
    <property type="molecule type" value="Genomic_DNA"/>
</dbReference>
<dbReference type="Proteomes" id="UP001469553">
    <property type="component" value="Unassembled WGS sequence"/>
</dbReference>
<reference evidence="1 2" key="1">
    <citation type="submission" date="2021-06" db="EMBL/GenBank/DDBJ databases">
        <authorList>
            <person name="Palmer J.M."/>
        </authorList>
    </citation>
    <scope>NUCLEOTIDE SEQUENCE [LARGE SCALE GENOMIC DNA]</scope>
    <source>
        <strain evidence="1 2">AS_MEX2019</strain>
        <tissue evidence="1">Muscle</tissue>
    </source>
</reference>
<proteinExistence type="predicted"/>
<gene>
    <name evidence="1" type="ORF">AMECASPLE_035602</name>
</gene>
<accession>A0ABV0ZTK0</accession>
<protein>
    <submittedName>
        <fullName evidence="1">Uncharacterized protein</fullName>
    </submittedName>
</protein>